<dbReference type="EMBL" id="NNBW01000798">
    <property type="protein sequence ID" value="OYL14966.1"/>
    <property type="molecule type" value="Genomic_DNA"/>
</dbReference>
<evidence type="ECO:0000313" key="2">
    <source>
        <dbReference type="Proteomes" id="UP000214939"/>
    </source>
</evidence>
<evidence type="ECO:0000313" key="1">
    <source>
        <dbReference type="EMBL" id="OYL14966.1"/>
    </source>
</evidence>
<dbReference type="Proteomes" id="UP000214939">
    <property type="component" value="Unassembled WGS sequence"/>
</dbReference>
<comment type="caution">
    <text evidence="1">The sequence shown here is derived from an EMBL/GenBank/DDBJ whole genome shotgun (WGS) entry which is preliminary data.</text>
</comment>
<dbReference type="AlphaFoldDB" id="A0AA44MQY0"/>
<gene>
    <name evidence="1" type="ORF">A5N45_14405</name>
</gene>
<sequence length="63" mass="6474">MITNLRRRTAMAAAGLGAALGLGILLVPTVDAHLANGSMSEVMMSEIAGLPIPPIIHYGAIAY</sequence>
<proteinExistence type="predicted"/>
<reference evidence="1 2" key="1">
    <citation type="submission" date="2017-07" db="EMBL/GenBank/DDBJ databases">
        <title>Invasive disease caused simultaneously by more than one serotype of Streptococcus pneumoniae, South Africa.</title>
        <authorList>
            <person name="Ndlangisa K."/>
            <person name="Du Plessis M."/>
            <person name="Von Gottberg A."/>
        </authorList>
    </citation>
    <scope>NUCLEOTIDE SEQUENCE [LARGE SCALE GENOMIC DNA]</scope>
    <source>
        <strain evidence="1 2">8227-15B</strain>
    </source>
</reference>
<accession>A0AA44MQY0</accession>
<feature type="non-terminal residue" evidence="1">
    <location>
        <position position="63"/>
    </location>
</feature>
<name>A0AA44MQY0_STREE</name>
<protein>
    <submittedName>
        <fullName evidence="1">Uncharacterized protein</fullName>
    </submittedName>
</protein>
<organism evidence="1 2">
    <name type="scientific">Streptococcus pneumoniae</name>
    <dbReference type="NCBI Taxonomy" id="1313"/>
    <lineage>
        <taxon>Bacteria</taxon>
        <taxon>Bacillati</taxon>
        <taxon>Bacillota</taxon>
        <taxon>Bacilli</taxon>
        <taxon>Lactobacillales</taxon>
        <taxon>Streptococcaceae</taxon>
        <taxon>Streptococcus</taxon>
    </lineage>
</organism>